<name>A0A1S6XNP7_BARSR</name>
<keyword evidence="1" id="KW-1133">Transmembrane helix</keyword>
<accession>A0A1S6XNP7</accession>
<evidence type="ECO:0000256" key="1">
    <source>
        <dbReference type="SAM" id="Phobius"/>
    </source>
</evidence>
<dbReference type="EMBL" id="CP019789">
    <property type="protein sequence ID" value="AQX30167.1"/>
    <property type="molecule type" value="Genomic_DNA"/>
</dbReference>
<reference evidence="3" key="1">
    <citation type="journal article" date="2017" name="Genome Biol. Evol.">
        <title>Evolutionary Dynamics of Pathoadaptation Revealed by Three Independent Acquisitions of the VirB/D4 Type IV Secretion System in Bartonella.</title>
        <authorList>
            <person name="Harms A."/>
            <person name="Segers F.H."/>
            <person name="Quebatte M."/>
            <person name="Mistl C."/>
            <person name="Manfredi P."/>
            <person name="Korner J."/>
            <person name="Chomel B.B."/>
            <person name="Kosoy M."/>
            <person name="Maruyama S."/>
            <person name="Engel P."/>
            <person name="Dehio C."/>
        </authorList>
    </citation>
    <scope>NUCLEOTIDE SEQUENCE [LARGE SCALE GENOMIC DNA]</scope>
    <source>
        <strain evidence="3">R1</strain>
    </source>
</reference>
<proteinExistence type="predicted"/>
<evidence type="ECO:0000313" key="2">
    <source>
        <dbReference type="EMBL" id="AQX30167.1"/>
    </source>
</evidence>
<sequence>MLKIHEYLRNCVVSGILCVITFVVSVKVIICNYFGREHSIVAGVFCIANNRRMGNSLKTILVEVEVFTKRIKLLLVPTAVSTDQRSL</sequence>
<organism evidence="2 3">
    <name type="scientific">Bartonella schoenbuchensis (strain DSM 13525 / NCTC 13165 / R1)</name>
    <dbReference type="NCBI Taxonomy" id="687861"/>
    <lineage>
        <taxon>Bacteria</taxon>
        <taxon>Pseudomonadati</taxon>
        <taxon>Pseudomonadota</taxon>
        <taxon>Alphaproteobacteria</taxon>
        <taxon>Hyphomicrobiales</taxon>
        <taxon>Bartonellaceae</taxon>
        <taxon>Bartonella</taxon>
    </lineage>
</organism>
<dbReference type="AlphaFoldDB" id="A0A1S6XNP7"/>
<dbReference type="Proteomes" id="UP000190811">
    <property type="component" value="Chromosome"/>
</dbReference>
<gene>
    <name evidence="2" type="ORF">BscR1v2_002120</name>
</gene>
<feature type="transmembrane region" description="Helical" evidence="1">
    <location>
        <begin position="7"/>
        <end position="30"/>
    </location>
</feature>
<keyword evidence="1" id="KW-0812">Transmembrane</keyword>
<protein>
    <submittedName>
        <fullName evidence="2">Uncharacterized protein</fullName>
    </submittedName>
</protein>
<evidence type="ECO:0000313" key="3">
    <source>
        <dbReference type="Proteomes" id="UP000190811"/>
    </source>
</evidence>
<keyword evidence="1" id="KW-0472">Membrane</keyword>